<reference evidence="1 2" key="1">
    <citation type="submission" date="2019-02" db="EMBL/GenBank/DDBJ databases">
        <authorList>
            <person name="Goldberg S.R."/>
            <person name="Haltli B.A."/>
            <person name="Correa H."/>
            <person name="Russell K.G."/>
        </authorList>
    </citation>
    <scope>NUCLEOTIDE SEQUENCE [LARGE SCALE GENOMIC DNA]</scope>
    <source>
        <strain evidence="1 2">JCM 16186</strain>
    </source>
</reference>
<dbReference type="Gene3D" id="1.10.10.10">
    <property type="entry name" value="Winged helix-like DNA-binding domain superfamily/Winged helix DNA-binding domain"/>
    <property type="match status" value="1"/>
</dbReference>
<keyword evidence="2" id="KW-1185">Reference proteome</keyword>
<sequence>MGLQEILSRFNRLQELIEQENTGSPEDLAETLGVSKRQLLNYIIALKNESEQSIIFDRSIQSYRFMDGKDSEID</sequence>
<organism evidence="1 2">
    <name type="scientific">Fulvivirga kasyanovii</name>
    <dbReference type="NCBI Taxonomy" id="396812"/>
    <lineage>
        <taxon>Bacteria</taxon>
        <taxon>Pseudomonadati</taxon>
        <taxon>Bacteroidota</taxon>
        <taxon>Cytophagia</taxon>
        <taxon>Cytophagales</taxon>
        <taxon>Fulvivirgaceae</taxon>
        <taxon>Fulvivirga</taxon>
    </lineage>
</organism>
<gene>
    <name evidence="1" type="ORF">E1163_24365</name>
</gene>
<accession>A0ABW9RY45</accession>
<evidence type="ECO:0000313" key="1">
    <source>
        <dbReference type="EMBL" id="MTI28113.1"/>
    </source>
</evidence>
<proteinExistence type="predicted"/>
<dbReference type="RefSeq" id="WP_155175308.1">
    <property type="nucleotide sequence ID" value="NZ_BAAAFL010000012.1"/>
</dbReference>
<protein>
    <recommendedName>
        <fullName evidence="3">HTH domain-containing protein</fullName>
    </recommendedName>
</protein>
<evidence type="ECO:0000313" key="2">
    <source>
        <dbReference type="Proteomes" id="UP000798808"/>
    </source>
</evidence>
<name>A0ABW9RY45_9BACT</name>
<evidence type="ECO:0008006" key="3">
    <source>
        <dbReference type="Google" id="ProtNLM"/>
    </source>
</evidence>
<dbReference type="InterPro" id="IPR036388">
    <property type="entry name" value="WH-like_DNA-bd_sf"/>
</dbReference>
<comment type="caution">
    <text evidence="1">The sequence shown here is derived from an EMBL/GenBank/DDBJ whole genome shotgun (WGS) entry which is preliminary data.</text>
</comment>
<dbReference type="EMBL" id="SMLW01000653">
    <property type="protein sequence ID" value="MTI28113.1"/>
    <property type="molecule type" value="Genomic_DNA"/>
</dbReference>
<dbReference type="Proteomes" id="UP000798808">
    <property type="component" value="Unassembled WGS sequence"/>
</dbReference>